<dbReference type="CDD" id="cd04476">
    <property type="entry name" value="RPA1_DBD_C"/>
    <property type="match status" value="1"/>
</dbReference>
<organism evidence="12">
    <name type="scientific">Fagus sylvatica</name>
    <name type="common">Beechnut</name>
    <dbReference type="NCBI Taxonomy" id="28930"/>
    <lineage>
        <taxon>Eukaryota</taxon>
        <taxon>Viridiplantae</taxon>
        <taxon>Streptophyta</taxon>
        <taxon>Embryophyta</taxon>
        <taxon>Tracheophyta</taxon>
        <taxon>Spermatophyta</taxon>
        <taxon>Magnoliopsida</taxon>
        <taxon>eudicotyledons</taxon>
        <taxon>Gunneridae</taxon>
        <taxon>Pentapetalae</taxon>
        <taxon>rosids</taxon>
        <taxon>fabids</taxon>
        <taxon>Fagales</taxon>
        <taxon>Fagaceae</taxon>
        <taxon>Fagus</taxon>
    </lineage>
</organism>
<dbReference type="InterPro" id="IPR010285">
    <property type="entry name" value="DNA_helicase_pif1-like_DEAD"/>
</dbReference>
<dbReference type="Pfam" id="PF21530">
    <property type="entry name" value="Pif1_2B_dom"/>
    <property type="match status" value="1"/>
</dbReference>
<feature type="domain" description="Helitron helicase-like" evidence="10">
    <location>
        <begin position="93"/>
        <end position="250"/>
    </location>
</feature>
<dbReference type="GO" id="GO:0006281">
    <property type="term" value="P:DNA repair"/>
    <property type="evidence" value="ECO:0007669"/>
    <property type="project" value="UniProtKB-KW"/>
</dbReference>
<evidence type="ECO:0000259" key="8">
    <source>
        <dbReference type="Pfam" id="PF05970"/>
    </source>
</evidence>
<dbReference type="InterPro" id="IPR047192">
    <property type="entry name" value="Euk_RPA1_DBD_C"/>
</dbReference>
<evidence type="ECO:0000256" key="6">
    <source>
        <dbReference type="RuleBase" id="RU363044"/>
    </source>
</evidence>
<dbReference type="PANTHER" id="PTHR10492">
    <property type="match status" value="1"/>
</dbReference>
<sequence>MNRSSKHNGIDKDVLQALVQMLDENNILVQSFRMARDRFQGSQVRDFKLRLIGTRSTDGREHNLPSASEIAAIIIGDFDPESGYRDIIVESKEVDSYTCVEQSRLRYFRDKQKQLRSEVYHGLKDAVFRGDTTPASIGKRIVLPSSFTGGPRYMIQCYQDAMAICRWFGYPDLFITFTCNSKWPEIESFLSMHPGLKVEDRPDIVARVFKIKLNNLMHDLKRGSHFGRVLAVVYTVEYQKRGLPHAHILLFLHPNDKHPTPAEIDKIISAEIPDALTEPEAYEAVSQFMIHGPCGAANTNSPCMIENKCKKHFPKKIYAETTIDEDGFPVYRRRDDGRTVEKNGIKLDNRFVVPYNKELLIKYQAHINVEWCNRSRSIKYLFKYINKGPDRGTFVLQENSDADPRSNSTQITEIDEIKTYLDCRYVSAIEACWRIFEFEIQYRDPSVERLGFHLEDEHNVVFTDSDYLDNVIDRPDVDKTMFTQWFKANEMYDSARQLTYSEFPSKWVWHKNISEWSPRKSGRSIGRIYYAHPGSGERFYLRMLLNVVKGPRTFEEIRTINNIIHPTFRAACYALGLLDDDKEWHEAIRQASLWATGKQLRELFTTILLFCEVSDPYNLWVSNWEILSDDILHRQRRILQYEELRLSNEQIQNYTLEEIENNMVRNGRSLKEFEMMPYPDMMRLRESNNRLIVEELNYDKLGEAEEHARIVQGLNTDQRNIYDEVRKSVTCNNGGFYFVYGHGGTGKTYLWKALITWIRSEGKIVLAVASSGIAALLLPGGRTAHSRFQIPIKVGDESTCSIKQGTHAAELMSKVSLIIWDEAPMAHRNCFEAVDRSLRDLLRFTDPTSLDKPFGGKTVVLGGDFRQILPVIPKGRREDIVESSINQSLLWDYCTVFKLTQNMRIQQNRGDKPTRDFAEWILKVGDDTIANADGNSIIEIPKDLLVPGELDPIKDIVEATYPNLLESYMDGSYLQERAILAPTNDIVQELNEYIIDLIDSPEATYLSADSICKASSNIEHQDALYPVEFLNSLKFAGIPNHELKLKIGLPIMLLRNLNQSAGLCNGTRLTITQMSRWVIEARIITGTHVGCKVIPLFKEMSYNTLKQISTDKDTWIIKVRIARMWDAINTNTNQLISIDMILVDEEELEFICAARIENVDGSFGWQYPSCFLCNKKVWPKDGTFWCPKCDLERKYPIPRYRLQVQVSDETGTTTFVLFDNEAKKIVHKTAKEIAETHAEESDDKEIPQELKKLEGRNYVFEIRLNEYNSHDGLQNYTATKVYESEEEIKGNNKEDNHVLQIEYTEDDYTAVQKNKGNKGYTTHKDSSRHIQQNNGGDTSTERTKRQKNDA</sequence>
<keyword evidence="4" id="KW-0862">Zinc</keyword>
<dbReference type="GO" id="GO:0016887">
    <property type="term" value="F:ATP hydrolysis activity"/>
    <property type="evidence" value="ECO:0007669"/>
    <property type="project" value="RHEA"/>
</dbReference>
<evidence type="ECO:0000256" key="2">
    <source>
        <dbReference type="ARBA" id="ARBA00022723"/>
    </source>
</evidence>
<dbReference type="Gene3D" id="2.40.50.140">
    <property type="entry name" value="Nucleic acid-binding proteins"/>
    <property type="match status" value="1"/>
</dbReference>
<evidence type="ECO:0000256" key="7">
    <source>
        <dbReference type="SAM" id="MobiDB-lite"/>
    </source>
</evidence>
<dbReference type="InterPro" id="IPR013955">
    <property type="entry name" value="Rep_factor-A_C"/>
</dbReference>
<evidence type="ECO:0000256" key="4">
    <source>
        <dbReference type="ARBA" id="ARBA00022833"/>
    </source>
</evidence>
<name>A0A2N9GMP5_FAGSY</name>
<dbReference type="Pfam" id="PF08646">
    <property type="entry name" value="Rep_fac-A_C"/>
    <property type="match status" value="1"/>
</dbReference>
<dbReference type="Gene3D" id="3.40.50.300">
    <property type="entry name" value="P-loop containing nucleotide triphosphate hydrolases"/>
    <property type="match status" value="1"/>
</dbReference>
<dbReference type="SUPFAM" id="SSF52540">
    <property type="entry name" value="P-loop containing nucleoside triphosphate hydrolases"/>
    <property type="match status" value="2"/>
</dbReference>
<keyword evidence="6" id="KW-0347">Helicase</keyword>
<comment type="similarity">
    <text evidence="6">Belongs to the helicase family.</text>
</comment>
<dbReference type="InterPro" id="IPR025476">
    <property type="entry name" value="Helitron_helicase-like"/>
</dbReference>
<feature type="domain" description="Replication factor A C-terminal" evidence="9">
    <location>
        <begin position="1153"/>
        <end position="1283"/>
    </location>
</feature>
<comment type="cofactor">
    <cofactor evidence="6">
        <name>Mg(2+)</name>
        <dbReference type="ChEBI" id="CHEBI:18420"/>
    </cofactor>
</comment>
<dbReference type="PANTHER" id="PTHR10492:SF101">
    <property type="entry name" value="ATP-DEPENDENT DNA HELICASE"/>
    <property type="match status" value="1"/>
</dbReference>
<dbReference type="GO" id="GO:0003677">
    <property type="term" value="F:DNA binding"/>
    <property type="evidence" value="ECO:0007669"/>
    <property type="project" value="UniProtKB-KW"/>
</dbReference>
<dbReference type="GO" id="GO:0000723">
    <property type="term" value="P:telomere maintenance"/>
    <property type="evidence" value="ECO:0007669"/>
    <property type="project" value="InterPro"/>
</dbReference>
<keyword evidence="2" id="KW-0479">Metal-binding</keyword>
<dbReference type="InterPro" id="IPR027417">
    <property type="entry name" value="P-loop_NTPase"/>
</dbReference>
<feature type="compositionally biased region" description="Polar residues" evidence="7">
    <location>
        <begin position="1329"/>
        <end position="1338"/>
    </location>
</feature>
<keyword evidence="3" id="KW-0863">Zinc-finger</keyword>
<evidence type="ECO:0000256" key="1">
    <source>
        <dbReference type="ARBA" id="ARBA00005690"/>
    </source>
</evidence>
<accession>A0A2N9GMP5</accession>
<keyword evidence="6" id="KW-0234">DNA repair</keyword>
<reference evidence="12" key="1">
    <citation type="submission" date="2018-02" db="EMBL/GenBank/DDBJ databases">
        <authorList>
            <person name="Cohen D.B."/>
            <person name="Kent A.D."/>
        </authorList>
    </citation>
    <scope>NUCLEOTIDE SEQUENCE</scope>
</reference>
<dbReference type="InterPro" id="IPR012340">
    <property type="entry name" value="NA-bd_OB-fold"/>
</dbReference>
<feature type="domain" description="DNA helicase Pif1-like 2B" evidence="11">
    <location>
        <begin position="1028"/>
        <end position="1074"/>
    </location>
</feature>
<dbReference type="GO" id="GO:0005524">
    <property type="term" value="F:ATP binding"/>
    <property type="evidence" value="ECO:0007669"/>
    <property type="project" value="UniProtKB-KW"/>
</dbReference>
<dbReference type="Pfam" id="PF05970">
    <property type="entry name" value="PIF1"/>
    <property type="match status" value="1"/>
</dbReference>
<dbReference type="EC" id="5.6.2.3" evidence="6"/>
<evidence type="ECO:0000256" key="5">
    <source>
        <dbReference type="ARBA" id="ARBA00023125"/>
    </source>
</evidence>
<keyword evidence="6" id="KW-0547">Nucleotide-binding</keyword>
<protein>
    <recommendedName>
        <fullName evidence="6">ATP-dependent DNA helicase</fullName>
        <ecNumber evidence="6">5.6.2.3</ecNumber>
    </recommendedName>
</protein>
<evidence type="ECO:0000259" key="9">
    <source>
        <dbReference type="Pfam" id="PF08646"/>
    </source>
</evidence>
<proteinExistence type="inferred from homology"/>
<keyword evidence="6" id="KW-0227">DNA damage</keyword>
<feature type="domain" description="DNA helicase Pif1-like DEAD-box helicase" evidence="8">
    <location>
        <begin position="714"/>
        <end position="932"/>
    </location>
</feature>
<dbReference type="Pfam" id="PF14214">
    <property type="entry name" value="Helitron_like_N"/>
    <property type="match status" value="1"/>
</dbReference>
<dbReference type="SUPFAM" id="SSF50249">
    <property type="entry name" value="Nucleic acid-binding proteins"/>
    <property type="match status" value="1"/>
</dbReference>
<keyword evidence="6" id="KW-0067">ATP-binding</keyword>
<keyword evidence="5" id="KW-0238">DNA-binding</keyword>
<dbReference type="GO" id="GO:0043139">
    <property type="term" value="F:5'-3' DNA helicase activity"/>
    <property type="evidence" value="ECO:0007669"/>
    <property type="project" value="UniProtKB-EC"/>
</dbReference>
<dbReference type="GO" id="GO:0006310">
    <property type="term" value="P:DNA recombination"/>
    <property type="evidence" value="ECO:0007669"/>
    <property type="project" value="UniProtKB-KW"/>
</dbReference>
<feature type="compositionally biased region" description="Basic and acidic residues" evidence="7">
    <location>
        <begin position="1339"/>
        <end position="1350"/>
    </location>
</feature>
<evidence type="ECO:0000313" key="12">
    <source>
        <dbReference type="EMBL" id="SPD00514.1"/>
    </source>
</evidence>
<gene>
    <name evidence="12" type="ORF">FSB_LOCUS28396</name>
</gene>
<dbReference type="GO" id="GO:0008270">
    <property type="term" value="F:zinc ion binding"/>
    <property type="evidence" value="ECO:0007669"/>
    <property type="project" value="UniProtKB-KW"/>
</dbReference>
<comment type="catalytic activity">
    <reaction evidence="6">
        <text>ATP + H2O = ADP + phosphate + H(+)</text>
        <dbReference type="Rhea" id="RHEA:13065"/>
        <dbReference type="ChEBI" id="CHEBI:15377"/>
        <dbReference type="ChEBI" id="CHEBI:15378"/>
        <dbReference type="ChEBI" id="CHEBI:30616"/>
        <dbReference type="ChEBI" id="CHEBI:43474"/>
        <dbReference type="ChEBI" id="CHEBI:456216"/>
        <dbReference type="EC" id="5.6.2.3"/>
    </reaction>
</comment>
<dbReference type="EMBL" id="OIVN01002097">
    <property type="protein sequence ID" value="SPD00514.1"/>
    <property type="molecule type" value="Genomic_DNA"/>
</dbReference>
<evidence type="ECO:0000259" key="10">
    <source>
        <dbReference type="Pfam" id="PF14214"/>
    </source>
</evidence>
<dbReference type="InterPro" id="IPR049163">
    <property type="entry name" value="Pif1-like_2B_dom"/>
</dbReference>
<comment type="similarity">
    <text evidence="1">Belongs to the replication factor A protein 1 family.</text>
</comment>
<keyword evidence="6" id="KW-0378">Hydrolase</keyword>
<evidence type="ECO:0000256" key="3">
    <source>
        <dbReference type="ARBA" id="ARBA00022771"/>
    </source>
</evidence>
<keyword evidence="6" id="KW-0233">DNA recombination</keyword>
<evidence type="ECO:0000259" key="11">
    <source>
        <dbReference type="Pfam" id="PF21530"/>
    </source>
</evidence>
<feature type="region of interest" description="Disordered" evidence="7">
    <location>
        <begin position="1314"/>
        <end position="1350"/>
    </location>
</feature>